<dbReference type="EMBL" id="UINC01148784">
    <property type="protein sequence ID" value="SVD40870.1"/>
    <property type="molecule type" value="Genomic_DNA"/>
</dbReference>
<sequence>MLLVNHLSTETMASRPDIWAPAKK</sequence>
<dbReference type="AlphaFoldDB" id="A0A382V333"/>
<name>A0A382V333_9ZZZZ</name>
<organism evidence="1">
    <name type="scientific">marine metagenome</name>
    <dbReference type="NCBI Taxonomy" id="408172"/>
    <lineage>
        <taxon>unclassified sequences</taxon>
        <taxon>metagenomes</taxon>
        <taxon>ecological metagenomes</taxon>
    </lineage>
</organism>
<reference evidence="1" key="1">
    <citation type="submission" date="2018-05" db="EMBL/GenBank/DDBJ databases">
        <authorList>
            <person name="Lanie J.A."/>
            <person name="Ng W.-L."/>
            <person name="Kazmierczak K.M."/>
            <person name="Andrzejewski T.M."/>
            <person name="Davidsen T.M."/>
            <person name="Wayne K.J."/>
            <person name="Tettelin H."/>
            <person name="Glass J.I."/>
            <person name="Rusch D."/>
            <person name="Podicherti R."/>
            <person name="Tsui H.-C.T."/>
            <person name="Winkler M.E."/>
        </authorList>
    </citation>
    <scope>NUCLEOTIDE SEQUENCE</scope>
</reference>
<protein>
    <submittedName>
        <fullName evidence="1">Uncharacterized protein</fullName>
    </submittedName>
</protein>
<proteinExistence type="predicted"/>
<evidence type="ECO:0000313" key="1">
    <source>
        <dbReference type="EMBL" id="SVD40870.1"/>
    </source>
</evidence>
<accession>A0A382V333</accession>
<gene>
    <name evidence="1" type="ORF">METZ01_LOCUS393724</name>
</gene>